<evidence type="ECO:0000313" key="5">
    <source>
        <dbReference type="RefSeq" id="YP_173357.1"/>
    </source>
</evidence>
<evidence type="ECO:0000313" key="3">
    <source>
        <dbReference type="Proteomes" id="UP000084051"/>
    </source>
</evidence>
<dbReference type="KEGG" id="nta:3205322"/>
<dbReference type="EMBL" id="BA000042">
    <property type="protein sequence ID" value="BAD83420.1"/>
    <property type="molecule type" value="Genomic_DNA"/>
</dbReference>
<dbReference type="GeneID" id="3205322"/>
<keyword evidence="1" id="KW-0472">Membrane</keyword>
<dbReference type="RefSeq" id="YP_173357.1">
    <property type="nucleotide sequence ID" value="NC_006581.1"/>
</dbReference>
<dbReference type="SMR" id="Q5MA58"/>
<dbReference type="Proteomes" id="UP000790787">
    <property type="component" value="Mitochondrion MT"/>
</dbReference>
<dbReference type="PaxDb" id="4097-Q5MA58"/>
<protein>
    <submittedName>
        <fullName evidence="2 5">Uncharacterized protein</fullName>
    </submittedName>
</protein>
<proteinExistence type="predicted"/>
<geneLocation type="mitochondrion" evidence="2 5"/>
<dbReference type="AlphaFoldDB" id="Q5MA58"/>
<evidence type="ECO:0000313" key="2">
    <source>
        <dbReference type="EMBL" id="BAD83420.1"/>
    </source>
</evidence>
<keyword evidence="1" id="KW-0812">Transmembrane</keyword>
<reference evidence="5" key="3">
    <citation type="submission" date="2025-04" db="UniProtKB">
        <authorList>
            <consortium name="RefSeq"/>
        </authorList>
    </citation>
    <scope>IDENTIFICATION</scope>
    <source>
        <tissue evidence="5">Leaf</tissue>
    </source>
</reference>
<accession>Q5MA58</accession>
<name>Q5MA58_TOBAC</name>
<dbReference type="OrthoDB" id="10647174at2759"/>
<reference evidence="5" key="1">
    <citation type="submission" date="2004-12" db="EMBL/GenBank/DDBJ databases">
        <authorList>
            <consortium name="NCBI Genome Project"/>
        </authorList>
    </citation>
    <scope>NUCLEOTIDE SEQUENCE</scope>
    <source>
        <tissue evidence="5">Leaf</tissue>
    </source>
</reference>
<organism evidence="2">
    <name type="scientific">Nicotiana tabacum</name>
    <name type="common">Common tobacco</name>
    <dbReference type="NCBI Taxonomy" id="4097"/>
    <lineage>
        <taxon>Eukaryota</taxon>
        <taxon>Viridiplantae</taxon>
        <taxon>Streptophyta</taxon>
        <taxon>Embryophyta</taxon>
        <taxon>Tracheophyta</taxon>
        <taxon>Spermatophyta</taxon>
        <taxon>Magnoliopsida</taxon>
        <taxon>eudicotyledons</taxon>
        <taxon>Gunneridae</taxon>
        <taxon>Pentapetalae</taxon>
        <taxon>asterids</taxon>
        <taxon>lamiids</taxon>
        <taxon>Solanales</taxon>
        <taxon>Solanaceae</taxon>
        <taxon>Nicotianoideae</taxon>
        <taxon>Nicotianeae</taxon>
        <taxon>Nicotiana</taxon>
    </lineage>
</organism>
<gene>
    <name evidence="2 5" type="primary">orf129a</name>
    <name evidence="5" type="ORF">NitaMp009</name>
</gene>
<feature type="transmembrane region" description="Helical" evidence="1">
    <location>
        <begin position="98"/>
        <end position="120"/>
    </location>
</feature>
<keyword evidence="1" id="KW-1133">Transmembrane helix</keyword>
<keyword evidence="4" id="KW-1185">Reference proteome</keyword>
<evidence type="ECO:0000256" key="1">
    <source>
        <dbReference type="SAM" id="Phobius"/>
    </source>
</evidence>
<keyword evidence="2 5" id="KW-0496">Mitochondrion</keyword>
<reference evidence="2 3" key="2">
    <citation type="journal article" date="2005" name="Mol. Genet. Genomics">
        <title>The complete nucleotide sequence and multipartite organization of the tobacco mitochondrial genome: comparative analysis of mitochondrial genomes in higher plants.</title>
        <authorList>
            <person name="Sugiyama Y."/>
            <person name="Watase Y."/>
            <person name="Nagase M."/>
            <person name="Makita N."/>
            <person name="Yagura S."/>
            <person name="Hirai A."/>
            <person name="Sugiura M."/>
        </authorList>
    </citation>
    <scope>NUCLEOTIDE SEQUENCE</scope>
    <source>
        <strain evidence="3">cv. TN90</strain>
        <tissue evidence="2 5">Leaf</tissue>
    </source>
</reference>
<sequence length="129" mass="14758">MSRSGCRHHTYSMCAVSERVVVDQPSALLSKLSNMMTYRLEASFLFKLSRNFIREEKFTEGSSIVCPVHEVLPLQGPVAILPLLKSSKGQDPRTVKSFLFIQLMISFFCAYLGFNNFWVYTKSTVERVH</sequence>
<evidence type="ECO:0000313" key="4">
    <source>
        <dbReference type="Proteomes" id="UP000790787"/>
    </source>
</evidence>